<dbReference type="RefSeq" id="XP_004360763.1">
    <property type="nucleotide sequence ID" value="XM_004360706.1"/>
</dbReference>
<dbReference type="Proteomes" id="UP000007797">
    <property type="component" value="Unassembled WGS sequence"/>
</dbReference>
<reference evidence="2" key="1">
    <citation type="journal article" date="2011" name="Genome Res.">
        <title>Phylogeny-wide analysis of social amoeba genomes highlights ancient origins for complex intercellular communication.</title>
        <authorList>
            <person name="Heidel A.J."/>
            <person name="Lawal H.M."/>
            <person name="Felder M."/>
            <person name="Schilde C."/>
            <person name="Helps N.R."/>
            <person name="Tunggal B."/>
            <person name="Rivero F."/>
            <person name="John U."/>
            <person name="Schleicher M."/>
            <person name="Eichinger L."/>
            <person name="Platzer M."/>
            <person name="Noegel A.A."/>
            <person name="Schaap P."/>
            <person name="Gloeckner G."/>
        </authorList>
    </citation>
    <scope>NUCLEOTIDE SEQUENCE [LARGE SCALE GENOMIC DNA]</scope>
    <source>
        <strain evidence="2">SH3</strain>
    </source>
</reference>
<organism evidence="1 2">
    <name type="scientific">Cavenderia fasciculata</name>
    <name type="common">Slime mold</name>
    <name type="synonym">Dictyostelium fasciculatum</name>
    <dbReference type="NCBI Taxonomy" id="261658"/>
    <lineage>
        <taxon>Eukaryota</taxon>
        <taxon>Amoebozoa</taxon>
        <taxon>Evosea</taxon>
        <taxon>Eumycetozoa</taxon>
        <taxon>Dictyostelia</taxon>
        <taxon>Acytosteliales</taxon>
        <taxon>Cavenderiaceae</taxon>
        <taxon>Cavenderia</taxon>
    </lineage>
</organism>
<dbReference type="EMBL" id="GL883008">
    <property type="protein sequence ID" value="EGG22912.1"/>
    <property type="molecule type" value="Genomic_DNA"/>
</dbReference>
<gene>
    <name evidence="1" type="ORF">DFA_05042</name>
</gene>
<protein>
    <submittedName>
        <fullName evidence="1">Uncharacterized protein</fullName>
    </submittedName>
</protein>
<dbReference type="GeneID" id="14875510"/>
<name>F4PN19_CACFS</name>
<dbReference type="AlphaFoldDB" id="F4PN19"/>
<evidence type="ECO:0000313" key="2">
    <source>
        <dbReference type="Proteomes" id="UP000007797"/>
    </source>
</evidence>
<sequence length="650" mass="74748">MQWLLRSGYYHLLGDLLARGTHLSWTQNDDHLLPMHLKVTVEEEDINNQNNNQNQNNQNNNNNNNNNLELIKLIVGMMHKWAIKSKNYERIRDMLGWSLKHDNFTWYKLIQTSLNQDEQYVSKYGKGYGLETIQLSLGAKHIPTKSCIPLWKWAKENNEIPKGFRFTFDETISALLCDDEQVHQLFAPHYPVVVPPEVYCLSLDCFQVTTKDCPQSVISGTIFDKCLDRYLGHAGGTTFVKFLLFQKIGLAAFKAEYSVIINELKGYGIQQQQQTSSSSTSEEDYNNSIGYLVFKRLKPYTPAGFYGYKLLTWIYEVLVASGKAQLVELAYQVELKGGDTIILKDIAAKVFGMGSLEQIKYVMDQYNVVELYHISGSVQHPILRLKATHNRSSIDTDKWCWDMATLPIESIETILWDATQNKKERPLLWRGLFYSLLLQDKSKEARILLDKCSKIISGPGDCRDQLKVFPHSMIRNYQLVEKHIKPPEPGSSHAHIVPRLEIASAIITNDLNHLNHIISQPSFNKEYIVTNHLDLAIRCEALDIIEWLFVKGFIKPNYSILCIWESVAKIGSVILFETLVRCIKTIHSSTNGEESDLDNIIDYVNVMQTNLFHGTFKLAQHINITYNCLHLENYESLTIDDLILYFLDHQ</sequence>
<proteinExistence type="predicted"/>
<accession>F4PN19</accession>
<evidence type="ECO:0000313" key="1">
    <source>
        <dbReference type="EMBL" id="EGG22912.1"/>
    </source>
</evidence>
<keyword evidence="2" id="KW-1185">Reference proteome</keyword>
<dbReference type="KEGG" id="dfa:DFA_05042"/>